<dbReference type="SUPFAM" id="SSF88723">
    <property type="entry name" value="PIN domain-like"/>
    <property type="match status" value="1"/>
</dbReference>
<dbReference type="EMBL" id="JAATJH010000015">
    <property type="protein sequence ID" value="NJC28509.1"/>
    <property type="molecule type" value="Genomic_DNA"/>
</dbReference>
<name>A0ABX0XGP4_9BACT</name>
<dbReference type="PANTHER" id="PTHR34610">
    <property type="entry name" value="SSL7007 PROTEIN"/>
    <property type="match status" value="1"/>
</dbReference>
<accession>A0ABX0XGP4</accession>
<dbReference type="RefSeq" id="WP_168040602.1">
    <property type="nucleotide sequence ID" value="NZ_JAATJH010000015.1"/>
</dbReference>
<dbReference type="NCBIfam" id="TIGR00305">
    <property type="entry name" value="putative toxin-antitoxin system toxin component, PIN family"/>
    <property type="match status" value="1"/>
</dbReference>
<evidence type="ECO:0000313" key="3">
    <source>
        <dbReference type="Proteomes" id="UP000770785"/>
    </source>
</evidence>
<proteinExistence type="predicted"/>
<dbReference type="InterPro" id="IPR002716">
    <property type="entry name" value="PIN_dom"/>
</dbReference>
<feature type="domain" description="PIN" evidence="1">
    <location>
        <begin position="1"/>
        <end position="112"/>
    </location>
</feature>
<gene>
    <name evidence="2" type="ORF">GGR27_004034</name>
</gene>
<dbReference type="InterPro" id="IPR029060">
    <property type="entry name" value="PIN-like_dom_sf"/>
</dbReference>
<evidence type="ECO:0000313" key="2">
    <source>
        <dbReference type="EMBL" id="NJC28509.1"/>
    </source>
</evidence>
<dbReference type="PANTHER" id="PTHR34610:SF3">
    <property type="entry name" value="SSL7007 PROTEIN"/>
    <property type="match status" value="1"/>
</dbReference>
<dbReference type="Proteomes" id="UP000770785">
    <property type="component" value="Unassembled WGS sequence"/>
</dbReference>
<dbReference type="Pfam" id="PF13470">
    <property type="entry name" value="PIN_3"/>
    <property type="match status" value="1"/>
</dbReference>
<protein>
    <submittedName>
        <fullName evidence="2">PIN family toxin of toxin-antitoxin system</fullName>
    </submittedName>
</protein>
<dbReference type="InterPro" id="IPR002850">
    <property type="entry name" value="PIN_toxin-like"/>
</dbReference>
<dbReference type="SMART" id="SM00670">
    <property type="entry name" value="PINc"/>
    <property type="match status" value="1"/>
</dbReference>
<reference evidence="2 3" key="1">
    <citation type="submission" date="2020-03" db="EMBL/GenBank/DDBJ databases">
        <title>Genomic Encyclopedia of Type Strains, Phase IV (KMG-IV): sequencing the most valuable type-strain genomes for metagenomic binning, comparative biology and taxonomic classification.</title>
        <authorList>
            <person name="Goeker M."/>
        </authorList>
    </citation>
    <scope>NUCLEOTIDE SEQUENCE [LARGE SCALE GENOMIC DNA]</scope>
    <source>
        <strain evidence="2 3">DSM 105096</strain>
    </source>
</reference>
<dbReference type="Gene3D" id="3.40.50.1010">
    <property type="entry name" value="5'-nuclease"/>
    <property type="match status" value="1"/>
</dbReference>
<organism evidence="2 3">
    <name type="scientific">Neolewinella antarctica</name>
    <dbReference type="NCBI Taxonomy" id="442734"/>
    <lineage>
        <taxon>Bacteria</taxon>
        <taxon>Pseudomonadati</taxon>
        <taxon>Bacteroidota</taxon>
        <taxon>Saprospiria</taxon>
        <taxon>Saprospirales</taxon>
        <taxon>Lewinellaceae</taxon>
        <taxon>Neolewinella</taxon>
    </lineage>
</organism>
<keyword evidence="3" id="KW-1185">Reference proteome</keyword>
<evidence type="ECO:0000259" key="1">
    <source>
        <dbReference type="SMART" id="SM00670"/>
    </source>
</evidence>
<comment type="caution">
    <text evidence="2">The sequence shown here is derived from an EMBL/GenBank/DDBJ whole genome shotgun (WGS) entry which is preliminary data.</text>
</comment>
<sequence length="136" mass="15647">MRVVIDTNILLVSLKRGSTNRPIFEGLLNDKYHLVITNEILSEYLEIIGEKTNKEIASNLGDLLTRLTNIDKIETYYNWLLITEDPDDDKFVDAAIAGNTDYIVTNDRHFRILKGIEFPKVNICSSKEFLEILDEL</sequence>